<dbReference type="PANTHER" id="PTHR45138:SF9">
    <property type="entry name" value="DIGUANYLATE CYCLASE DGCM-RELATED"/>
    <property type="match status" value="1"/>
</dbReference>
<dbReference type="Pfam" id="PF00990">
    <property type="entry name" value="GGDEF"/>
    <property type="match status" value="1"/>
</dbReference>
<dbReference type="EC" id="2.7.7.65" evidence="1"/>
<dbReference type="SMART" id="SM00267">
    <property type="entry name" value="GGDEF"/>
    <property type="match status" value="1"/>
</dbReference>
<dbReference type="InterPro" id="IPR050469">
    <property type="entry name" value="Diguanylate_Cyclase"/>
</dbReference>
<dbReference type="InterPro" id="IPR001789">
    <property type="entry name" value="Sig_transdc_resp-reg_receiver"/>
</dbReference>
<dbReference type="Proteomes" id="UP000033452">
    <property type="component" value="Unassembled WGS sequence"/>
</dbReference>
<comment type="caution">
    <text evidence="6">The sequence shown here is derived from an EMBL/GenBank/DDBJ whole genome shotgun (WGS) entry which is preliminary data.</text>
</comment>
<evidence type="ECO:0000256" key="2">
    <source>
        <dbReference type="ARBA" id="ARBA00034247"/>
    </source>
</evidence>
<dbReference type="OrthoDB" id="9812260at2"/>
<dbReference type="GO" id="GO:1902201">
    <property type="term" value="P:negative regulation of bacterial-type flagellum-dependent cell motility"/>
    <property type="evidence" value="ECO:0007669"/>
    <property type="project" value="TreeGrafter"/>
</dbReference>
<organism evidence="6 7">
    <name type="scientific">Pseudoalteromonas rubra</name>
    <dbReference type="NCBI Taxonomy" id="43658"/>
    <lineage>
        <taxon>Bacteria</taxon>
        <taxon>Pseudomonadati</taxon>
        <taxon>Pseudomonadota</taxon>
        <taxon>Gammaproteobacteria</taxon>
        <taxon>Alteromonadales</taxon>
        <taxon>Pseudoalteromonadaceae</taxon>
        <taxon>Pseudoalteromonas</taxon>
    </lineage>
</organism>
<evidence type="ECO:0000313" key="6">
    <source>
        <dbReference type="EMBL" id="KJZ07909.1"/>
    </source>
</evidence>
<dbReference type="PANTHER" id="PTHR45138">
    <property type="entry name" value="REGULATORY COMPONENTS OF SENSORY TRANSDUCTION SYSTEM"/>
    <property type="match status" value="1"/>
</dbReference>
<evidence type="ECO:0000256" key="3">
    <source>
        <dbReference type="PROSITE-ProRule" id="PRU00169"/>
    </source>
</evidence>
<dbReference type="Gene3D" id="3.30.70.270">
    <property type="match status" value="1"/>
</dbReference>
<keyword evidence="7" id="KW-1185">Reference proteome</keyword>
<dbReference type="InterPro" id="IPR029787">
    <property type="entry name" value="Nucleotide_cyclase"/>
</dbReference>
<dbReference type="SMART" id="SM00448">
    <property type="entry name" value="REC"/>
    <property type="match status" value="1"/>
</dbReference>
<dbReference type="NCBIfam" id="TIGR00254">
    <property type="entry name" value="GGDEF"/>
    <property type="match status" value="1"/>
</dbReference>
<feature type="domain" description="GGDEF" evidence="5">
    <location>
        <begin position="164"/>
        <end position="300"/>
    </location>
</feature>
<sequence length="300" mass="32976">MHKSAHILVLDPDPLNRVVLQNTLEETYLVTLSSTPEQALTQLKGTGVDLIIMDNQQLGDAGEVFLQALKANAETVQLPVIVISASASFLDEAQSLQQGAVDYITKPFNPNIVKARVKIHLAIKQRNDQLSQQALIDGMTSLPNRRALDQTLATFWRQCASGVRPLAVFVLGVDHFERYNQLFGHIRGDECLYKIAQVVAGLISNMDGFTARYDGGRFVALLRDISEMEAQEVAEAMHKAVAALAIRHPQSPICAHVTVSVGICYTKADFSRVHRDPLDLAATALNEARERQQKAVLSVV</sequence>
<dbReference type="GO" id="GO:0043709">
    <property type="term" value="P:cell adhesion involved in single-species biofilm formation"/>
    <property type="evidence" value="ECO:0007669"/>
    <property type="project" value="TreeGrafter"/>
</dbReference>
<reference evidence="6 7" key="1">
    <citation type="journal article" date="2015" name="BMC Genomics">
        <title>Genome mining reveals unlocked bioactive potential of marine Gram-negative bacteria.</title>
        <authorList>
            <person name="Machado H."/>
            <person name="Sonnenschein E.C."/>
            <person name="Melchiorsen J."/>
            <person name="Gram L."/>
        </authorList>
    </citation>
    <scope>NUCLEOTIDE SEQUENCE [LARGE SCALE GENOMIC DNA]</scope>
    <source>
        <strain evidence="6 7">S2471</strain>
    </source>
</reference>
<evidence type="ECO:0000259" key="5">
    <source>
        <dbReference type="PROSITE" id="PS50887"/>
    </source>
</evidence>
<evidence type="ECO:0000313" key="7">
    <source>
        <dbReference type="Proteomes" id="UP000033452"/>
    </source>
</evidence>
<keyword evidence="3" id="KW-0597">Phosphoprotein</keyword>
<dbReference type="GO" id="GO:0005886">
    <property type="term" value="C:plasma membrane"/>
    <property type="evidence" value="ECO:0007669"/>
    <property type="project" value="TreeGrafter"/>
</dbReference>
<feature type="modified residue" description="4-aspartylphosphate" evidence="3">
    <location>
        <position position="54"/>
    </location>
</feature>
<name>A0A0F4QKR6_9GAMM</name>
<dbReference type="CDD" id="cd01949">
    <property type="entry name" value="GGDEF"/>
    <property type="match status" value="1"/>
</dbReference>
<dbReference type="SUPFAM" id="SSF52172">
    <property type="entry name" value="CheY-like"/>
    <property type="match status" value="1"/>
</dbReference>
<protein>
    <recommendedName>
        <fullName evidence="1">diguanylate cyclase</fullName>
        <ecNumber evidence="1">2.7.7.65</ecNumber>
    </recommendedName>
</protein>
<feature type="domain" description="Response regulatory" evidence="4">
    <location>
        <begin position="6"/>
        <end position="121"/>
    </location>
</feature>
<comment type="catalytic activity">
    <reaction evidence="2">
        <text>2 GTP = 3',3'-c-di-GMP + 2 diphosphate</text>
        <dbReference type="Rhea" id="RHEA:24898"/>
        <dbReference type="ChEBI" id="CHEBI:33019"/>
        <dbReference type="ChEBI" id="CHEBI:37565"/>
        <dbReference type="ChEBI" id="CHEBI:58805"/>
        <dbReference type="EC" id="2.7.7.65"/>
    </reaction>
</comment>
<dbReference type="PROSITE" id="PS50887">
    <property type="entry name" value="GGDEF"/>
    <property type="match status" value="1"/>
</dbReference>
<accession>A0A0F4QKR6</accession>
<dbReference type="EMBL" id="JXYA01000031">
    <property type="protein sequence ID" value="KJZ07909.1"/>
    <property type="molecule type" value="Genomic_DNA"/>
</dbReference>
<gene>
    <name evidence="6" type="ORF">TW77_13650</name>
</gene>
<dbReference type="CDD" id="cd00156">
    <property type="entry name" value="REC"/>
    <property type="match status" value="1"/>
</dbReference>
<dbReference type="InterPro" id="IPR000160">
    <property type="entry name" value="GGDEF_dom"/>
</dbReference>
<dbReference type="InterPro" id="IPR043128">
    <property type="entry name" value="Rev_trsase/Diguanyl_cyclase"/>
</dbReference>
<dbReference type="GO" id="GO:0052621">
    <property type="term" value="F:diguanylate cyclase activity"/>
    <property type="evidence" value="ECO:0007669"/>
    <property type="project" value="UniProtKB-EC"/>
</dbReference>
<dbReference type="Gene3D" id="3.40.50.2300">
    <property type="match status" value="1"/>
</dbReference>
<dbReference type="InterPro" id="IPR011006">
    <property type="entry name" value="CheY-like_superfamily"/>
</dbReference>
<proteinExistence type="predicted"/>
<dbReference type="GO" id="GO:0000160">
    <property type="term" value="P:phosphorelay signal transduction system"/>
    <property type="evidence" value="ECO:0007669"/>
    <property type="project" value="InterPro"/>
</dbReference>
<dbReference type="PATRIC" id="fig|43658.5.peg.2878"/>
<evidence type="ECO:0000256" key="1">
    <source>
        <dbReference type="ARBA" id="ARBA00012528"/>
    </source>
</evidence>
<dbReference type="SUPFAM" id="SSF55073">
    <property type="entry name" value="Nucleotide cyclase"/>
    <property type="match status" value="1"/>
</dbReference>
<dbReference type="AlphaFoldDB" id="A0A0F4QKR6"/>
<dbReference type="Pfam" id="PF00072">
    <property type="entry name" value="Response_reg"/>
    <property type="match status" value="1"/>
</dbReference>
<dbReference type="RefSeq" id="WP_046005541.1">
    <property type="nucleotide sequence ID" value="NZ_JXYA01000031.1"/>
</dbReference>
<dbReference type="PROSITE" id="PS50110">
    <property type="entry name" value="RESPONSE_REGULATORY"/>
    <property type="match status" value="1"/>
</dbReference>
<evidence type="ECO:0000259" key="4">
    <source>
        <dbReference type="PROSITE" id="PS50110"/>
    </source>
</evidence>